<feature type="binding site" evidence="6">
    <location>
        <position position="332"/>
    </location>
    <ligand>
        <name>D-dopa</name>
        <dbReference type="ChEBI" id="CHEBI:149689"/>
    </ligand>
</feature>
<dbReference type="EMBL" id="CH445337">
    <property type="protein sequence ID" value="EAT83960.2"/>
    <property type="molecule type" value="Genomic_DNA"/>
</dbReference>
<dbReference type="Proteomes" id="UP000001055">
    <property type="component" value="Unassembled WGS sequence"/>
</dbReference>
<feature type="binding site" evidence="6">
    <location>
        <begin position="53"/>
        <end position="54"/>
    </location>
    <ligand>
        <name>FAD</name>
        <dbReference type="ChEBI" id="CHEBI:57692"/>
    </ligand>
</feature>
<sequence length="356" mass="39157">MAKHENLVAAYFVVIGAGVVGLAQALELRARYPNAKIVVAGKFLPGDSAPEYTSAWGGANWFPAARDNGPHEDMEAITYRKFGELSATRPECGIKPMNIRWHYEQAIDEVGIKTPATGKLWFEELVGGLTEIPKEELPDGCAFGYEMASFVIDVQKYLPWLQTECTRLGIEVHRRVFDHIRDAFRAYPNTTAIFNCTGLGALTLGGVEDKKIFSARGQIVLVEGPEKPVRKMYFRAPHRDGEATHIFPRGERGGIILGGCRQKGRWDGEPEMDFAELIKQRCCALVPELGRPEDLKVIKHGVGLRPGREGGSRVEAEAIEGNLVIHNYGAGGTGFQAGWGLAQYAANLVPNRLARL</sequence>
<keyword evidence="4 6" id="KW-0274">FAD</keyword>
<dbReference type="STRING" id="321614.Q0UHH2"/>
<dbReference type="SUPFAM" id="SSF54373">
    <property type="entry name" value="FAD-linked reductases, C-terminal domain"/>
    <property type="match status" value="1"/>
</dbReference>
<name>Q0UHH2_PHANO</name>
<dbReference type="GO" id="GO:0003884">
    <property type="term" value="F:D-amino-acid oxidase activity"/>
    <property type="evidence" value="ECO:0000318"/>
    <property type="project" value="GO_Central"/>
</dbReference>
<feature type="domain" description="FAD dependent oxidoreductase" evidence="7">
    <location>
        <begin position="13"/>
        <end position="348"/>
    </location>
</feature>
<dbReference type="PANTHER" id="PTHR11530:SF16">
    <property type="entry name" value="D-AMINO ACID OXIDASE (AFU_ORTHOLOGUE AFUA_5G11290)"/>
    <property type="match status" value="1"/>
</dbReference>
<organism evidence="8 9">
    <name type="scientific">Phaeosphaeria nodorum (strain SN15 / ATCC MYA-4574 / FGSC 10173)</name>
    <name type="common">Glume blotch fungus</name>
    <name type="synonym">Parastagonospora nodorum</name>
    <dbReference type="NCBI Taxonomy" id="321614"/>
    <lineage>
        <taxon>Eukaryota</taxon>
        <taxon>Fungi</taxon>
        <taxon>Dikarya</taxon>
        <taxon>Ascomycota</taxon>
        <taxon>Pezizomycotina</taxon>
        <taxon>Dothideomycetes</taxon>
        <taxon>Pleosporomycetidae</taxon>
        <taxon>Pleosporales</taxon>
        <taxon>Pleosporineae</taxon>
        <taxon>Phaeosphaeriaceae</taxon>
        <taxon>Parastagonospora</taxon>
    </lineage>
</organism>
<dbReference type="VEuPathDB" id="FungiDB:JI435_087920"/>
<dbReference type="InterPro" id="IPR006076">
    <property type="entry name" value="FAD-dep_OxRdtase"/>
</dbReference>
<evidence type="ECO:0000256" key="3">
    <source>
        <dbReference type="ARBA" id="ARBA00022630"/>
    </source>
</evidence>
<dbReference type="InterPro" id="IPR023209">
    <property type="entry name" value="DAO"/>
</dbReference>
<keyword evidence="5" id="KW-0560">Oxidoreductase</keyword>
<keyword evidence="3" id="KW-0285">Flavoprotein</keyword>
<dbReference type="GO" id="GO:0071949">
    <property type="term" value="F:FAD binding"/>
    <property type="evidence" value="ECO:0007669"/>
    <property type="project" value="InterPro"/>
</dbReference>
<evidence type="ECO:0000256" key="6">
    <source>
        <dbReference type="PIRSR" id="PIRSR000189-1"/>
    </source>
</evidence>
<dbReference type="Pfam" id="PF01266">
    <property type="entry name" value="DAO"/>
    <property type="match status" value="1"/>
</dbReference>
<dbReference type="KEGG" id="pno:SNOG_08792"/>
<accession>Q0UHH2</accession>
<feature type="binding site" evidence="6">
    <location>
        <position position="197"/>
    </location>
    <ligand>
        <name>FAD</name>
        <dbReference type="ChEBI" id="CHEBI:57692"/>
    </ligand>
</feature>
<dbReference type="Gene3D" id="3.40.50.720">
    <property type="entry name" value="NAD(P)-binding Rossmann-like Domain"/>
    <property type="match status" value="1"/>
</dbReference>
<proteinExistence type="inferred from homology"/>
<dbReference type="GO" id="GO:0019478">
    <property type="term" value="P:D-amino acid catabolic process"/>
    <property type="evidence" value="ECO:0000318"/>
    <property type="project" value="GO_Central"/>
</dbReference>
<dbReference type="InterPro" id="IPR006181">
    <property type="entry name" value="D-amino_acid_oxidase_CS"/>
</dbReference>
<dbReference type="GO" id="GO:0005737">
    <property type="term" value="C:cytoplasm"/>
    <property type="evidence" value="ECO:0000318"/>
    <property type="project" value="GO_Central"/>
</dbReference>
<dbReference type="SUPFAM" id="SSF51971">
    <property type="entry name" value="Nucleotide-binding domain"/>
    <property type="match status" value="1"/>
</dbReference>
<dbReference type="PANTHER" id="PTHR11530">
    <property type="entry name" value="D-AMINO ACID OXIDASE"/>
    <property type="match status" value="1"/>
</dbReference>
<comment type="similarity">
    <text evidence="2">Belongs to the DAMOX/DASOX family.</text>
</comment>
<evidence type="ECO:0000313" key="8">
    <source>
        <dbReference type="EMBL" id="EAT83960.2"/>
    </source>
</evidence>
<evidence type="ECO:0000256" key="5">
    <source>
        <dbReference type="ARBA" id="ARBA00023002"/>
    </source>
</evidence>
<evidence type="ECO:0000256" key="1">
    <source>
        <dbReference type="ARBA" id="ARBA00001974"/>
    </source>
</evidence>
<dbReference type="PIRSF" id="PIRSF000189">
    <property type="entry name" value="D-aa_oxidase"/>
    <property type="match status" value="1"/>
</dbReference>
<protein>
    <recommendedName>
        <fullName evidence="7">FAD dependent oxidoreductase domain-containing protein</fullName>
    </recommendedName>
</protein>
<evidence type="ECO:0000313" key="9">
    <source>
        <dbReference type="Proteomes" id="UP000001055"/>
    </source>
</evidence>
<comment type="cofactor">
    <cofactor evidence="1 6">
        <name>FAD</name>
        <dbReference type="ChEBI" id="CHEBI:57692"/>
    </cofactor>
</comment>
<reference evidence="9" key="1">
    <citation type="journal article" date="2007" name="Plant Cell">
        <title>Dothideomycete-plant interactions illuminated by genome sequencing and EST analysis of the wheat pathogen Stagonospora nodorum.</title>
        <authorList>
            <person name="Hane J.K."/>
            <person name="Lowe R.G."/>
            <person name="Solomon P.S."/>
            <person name="Tan K.C."/>
            <person name="Schoch C.L."/>
            <person name="Spatafora J.W."/>
            <person name="Crous P.W."/>
            <person name="Kodira C."/>
            <person name="Birren B.W."/>
            <person name="Galagan J.E."/>
            <person name="Torriani S.F."/>
            <person name="McDonald B.A."/>
            <person name="Oliver R.P."/>
        </authorList>
    </citation>
    <scope>NUCLEOTIDE SEQUENCE [LARGE SCALE GENOMIC DNA]</scope>
    <source>
        <strain evidence="9">SN15 / ATCC MYA-4574 / FGSC 10173</strain>
    </source>
</reference>
<evidence type="ECO:0000256" key="4">
    <source>
        <dbReference type="ARBA" id="ARBA00022827"/>
    </source>
</evidence>
<dbReference type="GeneID" id="5975999"/>
<dbReference type="InParanoid" id="Q0UHH2"/>
<evidence type="ECO:0000259" key="7">
    <source>
        <dbReference type="Pfam" id="PF01266"/>
    </source>
</evidence>
<evidence type="ECO:0000256" key="2">
    <source>
        <dbReference type="ARBA" id="ARBA00006730"/>
    </source>
</evidence>
<dbReference type="HOGENOM" id="CLU_034311_1_0_1"/>
<dbReference type="eggNOG" id="KOG3923">
    <property type="taxonomic scope" value="Eukaryota"/>
</dbReference>
<dbReference type="Gene3D" id="3.30.9.10">
    <property type="entry name" value="D-Amino Acid Oxidase, subunit A, domain 2"/>
    <property type="match status" value="1"/>
</dbReference>
<dbReference type="PROSITE" id="PS00677">
    <property type="entry name" value="DAO"/>
    <property type="match status" value="1"/>
</dbReference>
<gene>
    <name evidence="8" type="ORF">SNOG_08792</name>
</gene>
<dbReference type="AlphaFoldDB" id="Q0UHH2"/>
<feature type="binding site" evidence="6">
    <location>
        <position position="305"/>
    </location>
    <ligand>
        <name>D-dopa</name>
        <dbReference type="ChEBI" id="CHEBI:149689"/>
    </ligand>
</feature>
<dbReference type="RefSeq" id="XP_001799100.1">
    <property type="nucleotide sequence ID" value="XM_001799048.1"/>
</dbReference>